<evidence type="ECO:0000313" key="5">
    <source>
        <dbReference type="EMBL" id="CAF3538440.1"/>
    </source>
</evidence>
<dbReference type="EMBL" id="CAJNYU010004175">
    <property type="protein sequence ID" value="CAF3730629.1"/>
    <property type="molecule type" value="Genomic_DNA"/>
</dbReference>
<dbReference type="Proteomes" id="UP000663833">
    <property type="component" value="Unassembled WGS sequence"/>
</dbReference>
<evidence type="ECO:0000313" key="6">
    <source>
        <dbReference type="EMBL" id="CAF3697914.1"/>
    </source>
</evidence>
<dbReference type="EMBL" id="CAJOBQ010001319">
    <property type="protein sequence ID" value="CAF4476883.1"/>
    <property type="molecule type" value="Genomic_DNA"/>
</dbReference>
<reference evidence="5" key="1">
    <citation type="submission" date="2021-02" db="EMBL/GenBank/DDBJ databases">
        <authorList>
            <person name="Nowell W R."/>
        </authorList>
    </citation>
    <scope>NUCLEOTIDE SEQUENCE</scope>
</reference>
<evidence type="ECO:0000313" key="9">
    <source>
        <dbReference type="EMBL" id="CAF4476883.1"/>
    </source>
</evidence>
<comment type="caution">
    <text evidence="5">The sequence shown here is derived from an EMBL/GenBank/DDBJ whole genome shotgun (WGS) entry which is preliminary data.</text>
</comment>
<dbReference type="Proteomes" id="UP000663869">
    <property type="component" value="Unassembled WGS sequence"/>
</dbReference>
<evidence type="ECO:0000313" key="10">
    <source>
        <dbReference type="EMBL" id="CAF4664916.1"/>
    </source>
</evidence>
<protein>
    <submittedName>
        <fullName evidence="5">Uncharacterized protein</fullName>
    </submittedName>
</protein>
<dbReference type="Proteomes" id="UP000663872">
    <property type="component" value="Unassembled WGS sequence"/>
</dbReference>
<dbReference type="PANTHER" id="PTHR33444:SF7">
    <property type="entry name" value="TRANSMEMBRANE PROTEIN 272"/>
    <property type="match status" value="1"/>
</dbReference>
<dbReference type="EMBL" id="CAJOBO010001226">
    <property type="protein sequence ID" value="CAF4353812.1"/>
    <property type="molecule type" value="Genomic_DNA"/>
</dbReference>
<accession>A0A818JD44</accession>
<feature type="transmembrane region" description="Helical" evidence="2">
    <location>
        <begin position="213"/>
        <end position="240"/>
    </location>
</feature>
<evidence type="ECO:0000313" key="8">
    <source>
        <dbReference type="EMBL" id="CAF4353812.1"/>
    </source>
</evidence>
<organism evidence="5 12">
    <name type="scientific">Rotaria socialis</name>
    <dbReference type="NCBI Taxonomy" id="392032"/>
    <lineage>
        <taxon>Eukaryota</taxon>
        <taxon>Metazoa</taxon>
        <taxon>Spiralia</taxon>
        <taxon>Gnathifera</taxon>
        <taxon>Rotifera</taxon>
        <taxon>Eurotatoria</taxon>
        <taxon>Bdelloidea</taxon>
        <taxon>Philodinida</taxon>
        <taxon>Philodinidae</taxon>
        <taxon>Rotaria</taxon>
    </lineage>
</organism>
<dbReference type="InterPro" id="IPR040350">
    <property type="entry name" value="TMEM272"/>
</dbReference>
<evidence type="ECO:0000256" key="2">
    <source>
        <dbReference type="SAM" id="Phobius"/>
    </source>
</evidence>
<dbReference type="EMBL" id="CAJOBR010002945">
    <property type="protein sequence ID" value="CAF4714186.1"/>
    <property type="molecule type" value="Genomic_DNA"/>
</dbReference>
<evidence type="ECO:0000313" key="3">
    <source>
        <dbReference type="EMBL" id="CAF3098996.1"/>
    </source>
</evidence>
<feature type="compositionally biased region" description="Low complexity" evidence="1">
    <location>
        <begin position="12"/>
        <end position="26"/>
    </location>
</feature>
<keyword evidence="2" id="KW-1133">Transmembrane helix</keyword>
<dbReference type="Proteomes" id="UP000663838">
    <property type="component" value="Unassembled WGS sequence"/>
</dbReference>
<feature type="transmembrane region" description="Helical" evidence="2">
    <location>
        <begin position="252"/>
        <end position="284"/>
    </location>
</feature>
<dbReference type="Proteomes" id="UP000663862">
    <property type="component" value="Unassembled WGS sequence"/>
</dbReference>
<evidence type="ECO:0000313" key="11">
    <source>
        <dbReference type="EMBL" id="CAF4714186.1"/>
    </source>
</evidence>
<dbReference type="Proteomes" id="UP000663825">
    <property type="component" value="Unassembled WGS sequence"/>
</dbReference>
<evidence type="ECO:0000313" key="12">
    <source>
        <dbReference type="Proteomes" id="UP000663833"/>
    </source>
</evidence>
<dbReference type="EMBL" id="CAJOBS010000947">
    <property type="protein sequence ID" value="CAF4664916.1"/>
    <property type="molecule type" value="Genomic_DNA"/>
</dbReference>
<dbReference type="AlphaFoldDB" id="A0A818JD44"/>
<dbReference type="EMBL" id="CAJNYD010003710">
    <property type="protein sequence ID" value="CAF3538440.1"/>
    <property type="molecule type" value="Genomic_DNA"/>
</dbReference>
<dbReference type="Proteomes" id="UP000663865">
    <property type="component" value="Unassembled WGS sequence"/>
</dbReference>
<dbReference type="Proteomes" id="UP000663848">
    <property type="component" value="Unassembled WGS sequence"/>
</dbReference>
<evidence type="ECO:0000256" key="1">
    <source>
        <dbReference type="SAM" id="MobiDB-lite"/>
    </source>
</evidence>
<dbReference type="OrthoDB" id="6157510at2759"/>
<keyword evidence="2" id="KW-0472">Membrane</keyword>
<proteinExistence type="predicted"/>
<dbReference type="EMBL" id="CAJNYV010000057">
    <property type="protein sequence ID" value="CAF3337300.1"/>
    <property type="molecule type" value="Genomic_DNA"/>
</dbReference>
<sequence length="346" mass="39800">MFSSRRKPAPKTSNSFSSSTSSSANSYIPKSRRASPVVLRQLTVHNLDETNSRNRNYSPSSRQKDQFRIPRPNITLPNPSLHESIDNSIWTPSGRRAYIQEPSPSTNSTARTSRSERPLYQIALPPNVPPQPIQYQIVPIHSQRPLPTHSRRRIKRKKKYLQEKSPGLYATLCSGGCSTFVALLYLSLCLALPLTKFALGIRYMHDCPADDKIPLYMIVSGACGFGIIFFVFLSSACTYYRSYMIGRKSTHTFIICFTAFARGMQGVIVIFLFIWFLLGNVWVFSARYRVQTNNPNNNNYCHPVLYWFAFYALIFTYVYAIFLCFMKFVTNFFCCRSFDIWKRAFT</sequence>
<dbReference type="PANTHER" id="PTHR33444">
    <property type="entry name" value="SI:DKEY-19B23.12-RELATED"/>
    <property type="match status" value="1"/>
</dbReference>
<evidence type="ECO:0000313" key="4">
    <source>
        <dbReference type="EMBL" id="CAF3337300.1"/>
    </source>
</evidence>
<feature type="transmembrane region" description="Helical" evidence="2">
    <location>
        <begin position="167"/>
        <end position="193"/>
    </location>
</feature>
<name>A0A818JD44_9BILA</name>
<gene>
    <name evidence="7" type="ORF">FME351_LOCUS29662</name>
    <name evidence="6" type="ORF">GRG538_LOCUS28134</name>
    <name evidence="8" type="ORF">HFQ381_LOCUS16921</name>
    <name evidence="4" type="ORF">KIK155_LOCUS2358</name>
    <name evidence="5" type="ORF">LUA448_LOCUS27337</name>
    <name evidence="11" type="ORF">QYT958_LOCUS18553</name>
    <name evidence="3" type="ORF">TIS948_LOCUS6842</name>
    <name evidence="10" type="ORF">TOA249_LOCUS14916</name>
    <name evidence="9" type="ORF">TSG867_LOCUS19131</name>
</gene>
<dbReference type="Proteomes" id="UP000663851">
    <property type="component" value="Unassembled WGS sequence"/>
</dbReference>
<evidence type="ECO:0000313" key="7">
    <source>
        <dbReference type="EMBL" id="CAF3730629.1"/>
    </source>
</evidence>
<dbReference type="EMBL" id="CAJNYT010004864">
    <property type="protein sequence ID" value="CAF3697914.1"/>
    <property type="molecule type" value="Genomic_DNA"/>
</dbReference>
<keyword evidence="2" id="KW-0812">Transmembrane</keyword>
<feature type="transmembrane region" description="Helical" evidence="2">
    <location>
        <begin position="304"/>
        <end position="326"/>
    </location>
</feature>
<feature type="region of interest" description="Disordered" evidence="1">
    <location>
        <begin position="1"/>
        <end position="81"/>
    </location>
</feature>
<dbReference type="EMBL" id="CAJNXB010000793">
    <property type="protein sequence ID" value="CAF3098996.1"/>
    <property type="molecule type" value="Genomic_DNA"/>
</dbReference>